<proteinExistence type="predicted"/>
<dbReference type="AlphaFoldDB" id="A0A1B1E5D1"/>
<dbReference type="GeneID" id="30911350"/>
<accession>A0A1B1E5D1</accession>
<feature type="region of interest" description="Disordered" evidence="1">
    <location>
        <begin position="1"/>
        <end position="106"/>
    </location>
</feature>
<feature type="compositionally biased region" description="Low complexity" evidence="1">
    <location>
        <begin position="47"/>
        <end position="59"/>
    </location>
</feature>
<evidence type="ECO:0000313" key="2">
    <source>
        <dbReference type="EMBL" id="ANQ10206.1"/>
    </source>
</evidence>
<evidence type="ECO:0000313" key="3">
    <source>
        <dbReference type="Proteomes" id="UP000092716"/>
    </source>
</evidence>
<dbReference type="Proteomes" id="UP000092716">
    <property type="component" value="Chromosome 12"/>
</dbReference>
<dbReference type="EMBL" id="CP016250">
    <property type="protein sequence ID" value="ANQ10206.1"/>
    <property type="molecule type" value="Genomic_DNA"/>
</dbReference>
<sequence>MMGDKVEEPSSEDGEDEKVYDSFNAEIHVNRETSANHENDALVENPSSSEAESSTSSESPNQDDNDEEKSNSSGSSQKEGEEKSNSSPLEEEKKKKKKKKSELEKEKKENDINLAVKIALQVLLKSQPFPVKREDLFSVINIFVPNCNNDVKKRKAILKSLQKKVKNILALNLLTLNSKTKTEYVLSQCITYRKHNDFLLSQMDHDIRGFLIFLIPFFNVFYKKIPLSYLLHELNNVGHTLVKTKEEVVKILSSPNVLSTIANHILMTKELVDPLDFLIYAKKLSYIDFSTDHQYDESSLDGFYCIPTARFENEINMKQYITDLLNVPKKTFQLKDVYILFEEKYFMDINYENL</sequence>
<dbReference type="RefSeq" id="XP_019916901.1">
    <property type="nucleotide sequence ID" value="XM_020061403.1"/>
</dbReference>
<feature type="compositionally biased region" description="Basic and acidic residues" evidence="1">
    <location>
        <begin position="28"/>
        <end position="40"/>
    </location>
</feature>
<protein>
    <submittedName>
        <fullName evidence="2">Uncharacterized protein</fullName>
    </submittedName>
</protein>
<evidence type="ECO:0000256" key="1">
    <source>
        <dbReference type="SAM" id="MobiDB-lite"/>
    </source>
</evidence>
<gene>
    <name evidence="2" type="ORF">PCOAH_00046190</name>
</gene>
<name>A0A1B1E5D1_9APIC</name>
<keyword evidence="3" id="KW-1185">Reference proteome</keyword>
<feature type="compositionally biased region" description="Acidic residues" evidence="1">
    <location>
        <begin position="9"/>
        <end position="18"/>
    </location>
</feature>
<dbReference type="KEGG" id="pcot:PCOAH_00046190"/>
<organism evidence="2 3">
    <name type="scientific">Plasmodium coatneyi</name>
    <dbReference type="NCBI Taxonomy" id="208452"/>
    <lineage>
        <taxon>Eukaryota</taxon>
        <taxon>Sar</taxon>
        <taxon>Alveolata</taxon>
        <taxon>Apicomplexa</taxon>
        <taxon>Aconoidasida</taxon>
        <taxon>Haemosporida</taxon>
        <taxon>Plasmodiidae</taxon>
        <taxon>Plasmodium</taxon>
    </lineage>
</organism>
<dbReference type="VEuPathDB" id="PlasmoDB:PCOAH_00046190"/>
<reference evidence="3" key="1">
    <citation type="submission" date="2016-06" db="EMBL/GenBank/DDBJ databases">
        <title>First high quality genome sequence of Plasmodium coatneyi using continuous long reads from single molecule, real-time sequencing.</title>
        <authorList>
            <person name="Chien J.-T."/>
            <person name="Pakala S.B."/>
            <person name="Geraldo J.A."/>
            <person name="Lapp S.A."/>
            <person name="Barnwell J.W."/>
            <person name="Kissinger J.C."/>
            <person name="Galinski M.R."/>
            <person name="Humphrey J.C."/>
        </authorList>
    </citation>
    <scope>NUCLEOTIDE SEQUENCE [LARGE SCALE GENOMIC DNA]</scope>
    <source>
        <strain evidence="3">Hackeri</strain>
    </source>
</reference>
<dbReference type="OrthoDB" id="360261at2759"/>